<dbReference type="InterPro" id="IPR056179">
    <property type="entry name" value="DHQS_C"/>
</dbReference>
<evidence type="ECO:0000313" key="15">
    <source>
        <dbReference type="Proteomes" id="UP000435649"/>
    </source>
</evidence>
<evidence type="ECO:0000259" key="12">
    <source>
        <dbReference type="Pfam" id="PF01761"/>
    </source>
</evidence>
<dbReference type="CDD" id="cd08195">
    <property type="entry name" value="DHQS"/>
    <property type="match status" value="1"/>
</dbReference>
<evidence type="ECO:0000256" key="8">
    <source>
        <dbReference type="ARBA" id="ARBA00023239"/>
    </source>
</evidence>
<comment type="catalytic activity">
    <reaction evidence="10">
        <text>7-phospho-2-dehydro-3-deoxy-D-arabino-heptonate = 3-dehydroquinate + phosphate</text>
        <dbReference type="Rhea" id="RHEA:21968"/>
        <dbReference type="ChEBI" id="CHEBI:32364"/>
        <dbReference type="ChEBI" id="CHEBI:43474"/>
        <dbReference type="ChEBI" id="CHEBI:58394"/>
        <dbReference type="EC" id="4.2.3.4"/>
    </reaction>
</comment>
<feature type="domain" description="3-dehydroquinate synthase N-terminal" evidence="12">
    <location>
        <begin position="60"/>
        <end position="172"/>
    </location>
</feature>
<dbReference type="EC" id="4.2.3.4" evidence="10 11"/>
<comment type="pathway">
    <text evidence="10">Metabolic intermediate biosynthesis; chorismate biosynthesis; chorismate from D-erythrose 4-phosphate and phosphoenolpyruvate: step 2/7.</text>
</comment>
<protein>
    <recommendedName>
        <fullName evidence="10 11">3-dehydroquinate synthase</fullName>
        <shortName evidence="10">DHQS</shortName>
        <ecNumber evidence="10 11">4.2.3.4</ecNumber>
    </recommendedName>
</protein>
<evidence type="ECO:0000256" key="6">
    <source>
        <dbReference type="ARBA" id="ARBA00022833"/>
    </source>
</evidence>
<keyword evidence="7 10" id="KW-0520">NAD</keyword>
<dbReference type="Gene3D" id="3.40.50.1970">
    <property type="match status" value="1"/>
</dbReference>
<evidence type="ECO:0000256" key="11">
    <source>
        <dbReference type="NCBIfam" id="TIGR01357"/>
    </source>
</evidence>
<keyword evidence="8 10" id="KW-0456">Lyase</keyword>
<dbReference type="GO" id="GO:0046872">
    <property type="term" value="F:metal ion binding"/>
    <property type="evidence" value="ECO:0007669"/>
    <property type="project" value="UniProtKB-KW"/>
</dbReference>
<dbReference type="HAMAP" id="MF_00110">
    <property type="entry name" value="DHQ_synthase"/>
    <property type="match status" value="1"/>
</dbReference>
<feature type="binding site" evidence="10">
    <location>
        <position position="144"/>
    </location>
    <ligand>
        <name>NAD(+)</name>
        <dbReference type="ChEBI" id="CHEBI:57540"/>
    </ligand>
</feature>
<comment type="function">
    <text evidence="3 10">Catalyzes the conversion of 3-deoxy-D-arabino-heptulosonate 7-phosphate (DAHP) to dehydroquinate (DHQ).</text>
</comment>
<comment type="caution">
    <text evidence="10">Lacks conserved residue(s) required for the propagation of feature annotation.</text>
</comment>
<dbReference type="Proteomes" id="UP000435649">
    <property type="component" value="Unassembled WGS sequence"/>
</dbReference>
<keyword evidence="6 10" id="KW-0862">Zinc</keyword>
<dbReference type="Pfam" id="PF24621">
    <property type="entry name" value="DHQS_C"/>
    <property type="match status" value="1"/>
</dbReference>
<feature type="binding site" evidence="10">
    <location>
        <position position="241"/>
    </location>
    <ligand>
        <name>Zn(2+)</name>
        <dbReference type="ChEBI" id="CHEBI:29105"/>
    </ligand>
</feature>
<comment type="similarity">
    <text evidence="10">Belongs to the sugar phosphate cyclases superfamily. Dehydroquinate synthase family.</text>
</comment>
<evidence type="ECO:0000259" key="13">
    <source>
        <dbReference type="Pfam" id="PF24621"/>
    </source>
</evidence>
<evidence type="ECO:0000313" key="14">
    <source>
        <dbReference type="EMBL" id="MST96974.1"/>
    </source>
</evidence>
<feature type="binding site" evidence="10">
    <location>
        <begin position="98"/>
        <end position="102"/>
    </location>
    <ligand>
        <name>NAD(+)</name>
        <dbReference type="ChEBI" id="CHEBI:57540"/>
    </ligand>
</feature>
<evidence type="ECO:0000256" key="9">
    <source>
        <dbReference type="ARBA" id="ARBA00023285"/>
    </source>
</evidence>
<sequence length="354" mass="37925">MMERIQVGLGDRAYEIVIGPGARALAADLTGRRNFLVTDSRVAELWGSWAAKEIPQAGSFVFPAGERHKTPETVVSICRRAAELRFDRKARFVALGGGVVGDMTGFAAAIYMRGAGFVQIPTTLLAMVDSSVGGKTGVDIPEGKNLIGAFHQPEQVLIDPDFLATLPPGELRCGLAEILKTGVIFDEALFAELERDPDSLTVAPDYARFVPLIRRSCELKAQVVAADEREAGIRALLNYGHTFGHAVELLSDFSIGHGEGVAVGMCCAGELAARLGLWTRKEAERQKRAIAALGLPVALPRHCTVPAMLEAMRRDKKNRDGAIALVLPRRIGAAEVNRDVADAEIGAALEAVHA</sequence>
<feature type="binding site" evidence="10">
    <location>
        <begin position="162"/>
        <end position="165"/>
    </location>
    <ligand>
        <name>NAD(+)</name>
        <dbReference type="ChEBI" id="CHEBI:57540"/>
    </ligand>
</feature>
<dbReference type="GO" id="GO:0000166">
    <property type="term" value="F:nucleotide binding"/>
    <property type="evidence" value="ECO:0007669"/>
    <property type="project" value="UniProtKB-KW"/>
</dbReference>
<evidence type="ECO:0000256" key="10">
    <source>
        <dbReference type="HAMAP-Rule" id="MF_00110"/>
    </source>
</evidence>
<keyword evidence="4 10" id="KW-0479">Metal-binding</keyword>
<dbReference type="PIRSF" id="PIRSF001455">
    <property type="entry name" value="DHQ_synth"/>
    <property type="match status" value="1"/>
</dbReference>
<feature type="binding site" evidence="10">
    <location>
        <position position="177"/>
    </location>
    <ligand>
        <name>Zn(2+)</name>
        <dbReference type="ChEBI" id="CHEBI:29105"/>
    </ligand>
</feature>
<dbReference type="GO" id="GO:0005737">
    <property type="term" value="C:cytoplasm"/>
    <property type="evidence" value="ECO:0007669"/>
    <property type="project" value="UniProtKB-SubCell"/>
</dbReference>
<feature type="binding site" evidence="10">
    <location>
        <begin position="122"/>
        <end position="123"/>
    </location>
    <ligand>
        <name>NAD(+)</name>
        <dbReference type="ChEBI" id="CHEBI:57540"/>
    </ligand>
</feature>
<feature type="domain" description="3-dehydroquinate synthase C-terminal" evidence="13">
    <location>
        <begin position="174"/>
        <end position="318"/>
    </location>
</feature>
<comment type="cofactor">
    <cofactor evidence="2">
        <name>Zn(2+)</name>
        <dbReference type="ChEBI" id="CHEBI:29105"/>
    </cofactor>
</comment>
<dbReference type="InterPro" id="IPR030960">
    <property type="entry name" value="DHQS/DOIS_N"/>
</dbReference>
<dbReference type="FunFam" id="3.40.50.1970:FF:000007">
    <property type="entry name" value="Pentafunctional AROM polypeptide"/>
    <property type="match status" value="1"/>
</dbReference>
<comment type="subcellular location">
    <subcellularLocation>
        <location evidence="10">Cytoplasm</location>
    </subcellularLocation>
</comment>
<dbReference type="NCBIfam" id="TIGR01357">
    <property type="entry name" value="aroB"/>
    <property type="match status" value="1"/>
</dbReference>
<keyword evidence="10" id="KW-0028">Amino-acid biosynthesis</keyword>
<evidence type="ECO:0000256" key="4">
    <source>
        <dbReference type="ARBA" id="ARBA00022723"/>
    </source>
</evidence>
<dbReference type="InterPro" id="IPR030963">
    <property type="entry name" value="DHQ_synth_fam"/>
</dbReference>
<reference evidence="14 15" key="1">
    <citation type="submission" date="2019-08" db="EMBL/GenBank/DDBJ databases">
        <title>In-depth cultivation of the pig gut microbiome towards novel bacterial diversity and tailored functional studies.</title>
        <authorList>
            <person name="Wylensek D."/>
            <person name="Hitch T.C.A."/>
            <person name="Clavel T."/>
        </authorList>
    </citation>
    <scope>NUCLEOTIDE SEQUENCE [LARGE SCALE GENOMIC DNA]</scope>
    <source>
        <strain evidence="14 15">BBE-744-WT-12</strain>
    </source>
</reference>
<dbReference type="InterPro" id="IPR016037">
    <property type="entry name" value="DHQ_synth_AroB"/>
</dbReference>
<keyword evidence="5 10" id="KW-0547">Nucleotide-binding</keyword>
<comment type="cofactor">
    <cofactor evidence="1 10">
        <name>NAD(+)</name>
        <dbReference type="ChEBI" id="CHEBI:57540"/>
    </cofactor>
</comment>
<dbReference type="GO" id="GO:0009073">
    <property type="term" value="P:aromatic amino acid family biosynthetic process"/>
    <property type="evidence" value="ECO:0007669"/>
    <property type="project" value="UniProtKB-KW"/>
</dbReference>
<dbReference type="InterPro" id="IPR050071">
    <property type="entry name" value="Dehydroquinate_synthase"/>
</dbReference>
<evidence type="ECO:0000256" key="3">
    <source>
        <dbReference type="ARBA" id="ARBA00003485"/>
    </source>
</evidence>
<dbReference type="EMBL" id="VUNS01000006">
    <property type="protein sequence ID" value="MST96974.1"/>
    <property type="molecule type" value="Genomic_DNA"/>
</dbReference>
<keyword evidence="10" id="KW-0057">Aromatic amino acid biosynthesis</keyword>
<evidence type="ECO:0000256" key="5">
    <source>
        <dbReference type="ARBA" id="ARBA00022741"/>
    </source>
</evidence>
<dbReference type="PANTHER" id="PTHR43622">
    <property type="entry name" value="3-DEHYDROQUINATE SYNTHASE"/>
    <property type="match status" value="1"/>
</dbReference>
<keyword evidence="15" id="KW-1185">Reference proteome</keyword>
<keyword evidence="10" id="KW-0963">Cytoplasm</keyword>
<dbReference type="PANTHER" id="PTHR43622:SF1">
    <property type="entry name" value="3-DEHYDROQUINATE SYNTHASE"/>
    <property type="match status" value="1"/>
</dbReference>
<gene>
    <name evidence="10 14" type="primary">aroB</name>
    <name evidence="14" type="ORF">FYJ85_07920</name>
</gene>
<dbReference type="Pfam" id="PF01761">
    <property type="entry name" value="DHQ_synthase"/>
    <property type="match status" value="1"/>
</dbReference>
<dbReference type="GO" id="GO:0009423">
    <property type="term" value="P:chorismate biosynthetic process"/>
    <property type="evidence" value="ECO:0007669"/>
    <property type="project" value="UniProtKB-UniRule"/>
</dbReference>
<feature type="binding site" evidence="10">
    <location>
        <position position="135"/>
    </location>
    <ligand>
        <name>NAD(+)</name>
        <dbReference type="ChEBI" id="CHEBI:57540"/>
    </ligand>
</feature>
<comment type="caution">
    <text evidence="14">The sequence shown here is derived from an EMBL/GenBank/DDBJ whole genome shotgun (WGS) entry which is preliminary data.</text>
</comment>
<evidence type="ECO:0000256" key="2">
    <source>
        <dbReference type="ARBA" id="ARBA00001947"/>
    </source>
</evidence>
<keyword evidence="9 10" id="KW-0170">Cobalt</keyword>
<dbReference type="GO" id="GO:0008652">
    <property type="term" value="P:amino acid biosynthetic process"/>
    <property type="evidence" value="ECO:0007669"/>
    <property type="project" value="UniProtKB-KW"/>
</dbReference>
<comment type="cofactor">
    <cofactor evidence="10">
        <name>Co(2+)</name>
        <dbReference type="ChEBI" id="CHEBI:48828"/>
    </cofactor>
    <cofactor evidence="10">
        <name>Zn(2+)</name>
        <dbReference type="ChEBI" id="CHEBI:29105"/>
    </cofactor>
    <text evidence="10">Binds 1 divalent metal cation per subunit. Can use either Co(2+) or Zn(2+).</text>
</comment>
<proteinExistence type="inferred from homology"/>
<name>A0A844G207_9BACT</name>
<evidence type="ECO:0000256" key="7">
    <source>
        <dbReference type="ARBA" id="ARBA00023027"/>
    </source>
</evidence>
<feature type="binding site" evidence="10">
    <location>
        <position position="257"/>
    </location>
    <ligand>
        <name>Zn(2+)</name>
        <dbReference type="ChEBI" id="CHEBI:29105"/>
    </ligand>
</feature>
<dbReference type="UniPathway" id="UPA00053">
    <property type="reaction ID" value="UER00085"/>
</dbReference>
<accession>A0A844G207</accession>
<dbReference type="AlphaFoldDB" id="A0A844G207"/>
<dbReference type="Gene3D" id="1.20.1090.10">
    <property type="entry name" value="Dehydroquinate synthase-like - alpha domain"/>
    <property type="match status" value="1"/>
</dbReference>
<dbReference type="RefSeq" id="WP_154417768.1">
    <property type="nucleotide sequence ID" value="NZ_DBFCGB010000055.1"/>
</dbReference>
<dbReference type="SUPFAM" id="SSF56796">
    <property type="entry name" value="Dehydroquinate synthase-like"/>
    <property type="match status" value="1"/>
</dbReference>
<organism evidence="14 15">
    <name type="scientific">Victivallis lenta</name>
    <dbReference type="NCBI Taxonomy" id="2606640"/>
    <lineage>
        <taxon>Bacteria</taxon>
        <taxon>Pseudomonadati</taxon>
        <taxon>Lentisphaerota</taxon>
        <taxon>Lentisphaeria</taxon>
        <taxon>Victivallales</taxon>
        <taxon>Victivallaceae</taxon>
        <taxon>Victivallis</taxon>
    </lineage>
</organism>
<evidence type="ECO:0000256" key="1">
    <source>
        <dbReference type="ARBA" id="ARBA00001911"/>
    </source>
</evidence>
<dbReference type="GO" id="GO:0003856">
    <property type="term" value="F:3-dehydroquinate synthase activity"/>
    <property type="evidence" value="ECO:0007669"/>
    <property type="project" value="UniProtKB-UniRule"/>
</dbReference>